<feature type="region of interest" description="Disordered" evidence="1">
    <location>
        <begin position="23"/>
        <end position="84"/>
    </location>
</feature>
<keyword evidence="2" id="KW-0732">Signal</keyword>
<evidence type="ECO:0000313" key="3">
    <source>
        <dbReference type="EMBL" id="KPC58874.1"/>
    </source>
</evidence>
<name>A0A0N1JVK1_9ACTN</name>
<feature type="chain" id="PRO_5039132838" description="Lipoprotein" evidence="2">
    <location>
        <begin position="25"/>
        <end position="198"/>
    </location>
</feature>
<evidence type="ECO:0008006" key="5">
    <source>
        <dbReference type="Google" id="ProtNLM"/>
    </source>
</evidence>
<feature type="compositionally biased region" description="Basic and acidic residues" evidence="1">
    <location>
        <begin position="23"/>
        <end position="32"/>
    </location>
</feature>
<keyword evidence="4" id="KW-1185">Reference proteome</keyword>
<organism evidence="3 4">
    <name type="scientific">Streptomyces chattanoogensis</name>
    <dbReference type="NCBI Taxonomy" id="66876"/>
    <lineage>
        <taxon>Bacteria</taxon>
        <taxon>Bacillati</taxon>
        <taxon>Actinomycetota</taxon>
        <taxon>Actinomycetes</taxon>
        <taxon>Kitasatosporales</taxon>
        <taxon>Streptomycetaceae</taxon>
        <taxon>Streptomyces</taxon>
    </lineage>
</organism>
<evidence type="ECO:0000313" key="4">
    <source>
        <dbReference type="Proteomes" id="UP000037982"/>
    </source>
</evidence>
<evidence type="ECO:0000256" key="2">
    <source>
        <dbReference type="SAM" id="SignalP"/>
    </source>
</evidence>
<protein>
    <recommendedName>
        <fullName evidence="5">Lipoprotein</fullName>
    </recommendedName>
</protein>
<sequence>MFPRRLLAAAAVAAALATLTSCKGEDDAKADAPESSASPVPAKSRTADPSAAPSASASASASSQASPPSDPAPGTGEPTFDCTPRKLAKGHRMVQITGAPSGGALLAKEAKFACDPNGGGYAGTGKAARFRLASGATAELAIGAVDHRKVTVAQLTEHVNACLKHEPVKQPLMCSGDIYELTVTGSGDVSHVSEVWHP</sequence>
<feature type="compositionally biased region" description="Low complexity" evidence="1">
    <location>
        <begin position="47"/>
        <end position="67"/>
    </location>
</feature>
<feature type="signal peptide" evidence="2">
    <location>
        <begin position="1"/>
        <end position="24"/>
    </location>
</feature>
<evidence type="ECO:0000256" key="1">
    <source>
        <dbReference type="SAM" id="MobiDB-lite"/>
    </source>
</evidence>
<dbReference type="PATRIC" id="fig|66876.3.peg.8242"/>
<dbReference type="RefSeq" id="WP_053927928.1">
    <property type="nucleotide sequence ID" value="NZ_LGKG01000196.1"/>
</dbReference>
<reference evidence="4" key="1">
    <citation type="submission" date="2015-07" db="EMBL/GenBank/DDBJ databases">
        <authorList>
            <person name="Ju K.-S."/>
            <person name="Doroghazi J.R."/>
            <person name="Metcalf W.W."/>
        </authorList>
    </citation>
    <scope>NUCLEOTIDE SEQUENCE [LARGE SCALE GENOMIC DNA]</scope>
    <source>
        <strain evidence="4">NRRL ISP-5002</strain>
    </source>
</reference>
<dbReference type="Proteomes" id="UP000037982">
    <property type="component" value="Unassembled WGS sequence"/>
</dbReference>
<dbReference type="EMBL" id="LGKG01000196">
    <property type="protein sequence ID" value="KPC58874.1"/>
    <property type="molecule type" value="Genomic_DNA"/>
</dbReference>
<proteinExistence type="predicted"/>
<accession>A0A0N1JVK1</accession>
<gene>
    <name evidence="3" type="ORF">ADL29_37480</name>
</gene>
<comment type="caution">
    <text evidence="3">The sequence shown here is derived from an EMBL/GenBank/DDBJ whole genome shotgun (WGS) entry which is preliminary data.</text>
</comment>
<dbReference type="AlphaFoldDB" id="A0A0N1JVK1"/>
<dbReference type="PROSITE" id="PS51257">
    <property type="entry name" value="PROKAR_LIPOPROTEIN"/>
    <property type="match status" value="1"/>
</dbReference>